<name>A0A0F3ISF6_9PROT</name>
<feature type="transmembrane region" description="Helical" evidence="2">
    <location>
        <begin position="18"/>
        <end position="40"/>
    </location>
</feature>
<feature type="transmembrane region" description="Helical" evidence="2">
    <location>
        <begin position="277"/>
        <end position="295"/>
    </location>
</feature>
<dbReference type="InterPro" id="IPR050222">
    <property type="entry name" value="MATE_MdtK"/>
</dbReference>
<accession>A0A0F3ISF6</accession>
<dbReference type="RefSeq" id="WP_045775733.1">
    <property type="nucleotide sequence ID" value="NZ_LAJY01000238.1"/>
</dbReference>
<feature type="transmembrane region" description="Helical" evidence="2">
    <location>
        <begin position="422"/>
        <end position="444"/>
    </location>
</feature>
<feature type="transmembrane region" description="Helical" evidence="2">
    <location>
        <begin position="315"/>
        <end position="341"/>
    </location>
</feature>
<feature type="transmembrane region" description="Helical" evidence="2">
    <location>
        <begin position="133"/>
        <end position="154"/>
    </location>
</feature>
<dbReference type="Proteomes" id="UP000033774">
    <property type="component" value="Unassembled WGS sequence"/>
</dbReference>
<evidence type="ECO:0000313" key="4">
    <source>
        <dbReference type="Proteomes" id="UP000033774"/>
    </source>
</evidence>
<dbReference type="NCBIfam" id="TIGR00797">
    <property type="entry name" value="matE"/>
    <property type="match status" value="1"/>
</dbReference>
<comment type="caution">
    <text evidence="3">The sequence shown here is derived from an EMBL/GenBank/DDBJ whole genome shotgun (WGS) entry which is preliminary data.</text>
</comment>
<dbReference type="EMBL" id="LAJY01000238">
    <property type="protein sequence ID" value="KJV09665.1"/>
    <property type="molecule type" value="Genomic_DNA"/>
</dbReference>
<feature type="transmembrane region" description="Helical" evidence="2">
    <location>
        <begin position="52"/>
        <end position="76"/>
    </location>
</feature>
<keyword evidence="2" id="KW-0472">Membrane</keyword>
<organism evidence="3 4">
    <name type="scientific">Elstera litoralis</name>
    <dbReference type="NCBI Taxonomy" id="552518"/>
    <lineage>
        <taxon>Bacteria</taxon>
        <taxon>Pseudomonadati</taxon>
        <taxon>Pseudomonadota</taxon>
        <taxon>Alphaproteobacteria</taxon>
        <taxon>Rhodospirillales</taxon>
        <taxon>Rhodospirillaceae</taxon>
        <taxon>Elstera</taxon>
    </lineage>
</organism>
<protein>
    <submittedName>
        <fullName evidence="3">Uncharacterized protein</fullName>
    </submittedName>
</protein>
<dbReference type="GO" id="GO:0015297">
    <property type="term" value="F:antiporter activity"/>
    <property type="evidence" value="ECO:0007669"/>
    <property type="project" value="InterPro"/>
</dbReference>
<dbReference type="PANTHER" id="PTHR43298">
    <property type="entry name" value="MULTIDRUG RESISTANCE PROTEIN NORM-RELATED"/>
    <property type="match status" value="1"/>
</dbReference>
<gene>
    <name evidence="3" type="ORF">VZ95_10110</name>
</gene>
<feature type="transmembrane region" description="Helical" evidence="2">
    <location>
        <begin position="394"/>
        <end position="416"/>
    </location>
</feature>
<proteinExistence type="predicted"/>
<dbReference type="PATRIC" id="fig|552518.3.peg.1403"/>
<keyword evidence="4" id="KW-1185">Reference proteome</keyword>
<feature type="transmembrane region" description="Helical" evidence="2">
    <location>
        <begin position="161"/>
        <end position="186"/>
    </location>
</feature>
<dbReference type="PANTHER" id="PTHR43298:SF2">
    <property type="entry name" value="FMN_FAD EXPORTER YEEO-RELATED"/>
    <property type="match status" value="1"/>
</dbReference>
<evidence type="ECO:0000313" key="3">
    <source>
        <dbReference type="EMBL" id="KJV09665.1"/>
    </source>
</evidence>
<reference evidence="3 4" key="1">
    <citation type="submission" date="2015-03" db="EMBL/GenBank/DDBJ databases">
        <title>Draft genome sequence of Elstera litoralis.</title>
        <authorList>
            <person name="Rahalkar M.C."/>
            <person name="Dhakephalkar P.K."/>
            <person name="Pore S.D."/>
            <person name="Arora P."/>
            <person name="Kapse N.G."/>
            <person name="Pandit P.S."/>
        </authorList>
    </citation>
    <scope>NUCLEOTIDE SEQUENCE [LARGE SCALE GENOMIC DNA]</scope>
    <source>
        <strain evidence="3 4">Dia-1</strain>
    </source>
</reference>
<dbReference type="OrthoDB" id="9780160at2"/>
<keyword evidence="2" id="KW-0812">Transmembrane</keyword>
<keyword evidence="1" id="KW-0813">Transport</keyword>
<dbReference type="InterPro" id="IPR002528">
    <property type="entry name" value="MATE_fam"/>
</dbReference>
<keyword evidence="2" id="KW-1133">Transmembrane helix</keyword>
<sequence>MSGLPLSIPAQAMQSLRLAIPIIVGQLALVGMNLVGTLLLGRIGTDAMAAGALGSAFFFSAAVIANGVLSSTGVMVAQAEGQGDSRRAAGYAQRGVLLAMLLAAPAGALLFCAPYFLAAIGQEPTLVALTGEYLQALAPGMLPYAIVLALRYFLAAIERPLIGTIMAIFGVLVELLVGHALLSGWVGAPMGVAGVGIAVMAGCFAMMGGMLLYLRFAAPVRAYGLHRRGLATAGQLADLWRIGWPMGVAFGAETLFFMLTTTLAGFFTQAEVAAHSIGYQSITTAFMIAVGLSHATMVRVARAAGEGDLVAVRRIGWAGIGLGIVGMGGTGLCLAVGGRWIAALFLDPTKPDAAAVFDFAAPLLVIAALFQLFDGTQAIAAGALRGLKDSRGPMVIGLIAYWPIGMASGAILGFWLDLRLVGLWSGLALGLAVAAVALTVRFHLKSRRLPEPAKG</sequence>
<feature type="transmembrane region" description="Helical" evidence="2">
    <location>
        <begin position="353"/>
        <end position="373"/>
    </location>
</feature>
<evidence type="ECO:0000256" key="1">
    <source>
        <dbReference type="ARBA" id="ARBA00022448"/>
    </source>
</evidence>
<dbReference type="AlphaFoldDB" id="A0A0F3ISF6"/>
<evidence type="ECO:0000256" key="2">
    <source>
        <dbReference type="SAM" id="Phobius"/>
    </source>
</evidence>
<feature type="transmembrane region" description="Helical" evidence="2">
    <location>
        <begin position="192"/>
        <end position="218"/>
    </location>
</feature>
<dbReference type="Pfam" id="PF01554">
    <property type="entry name" value="MatE"/>
    <property type="match status" value="2"/>
</dbReference>
<dbReference type="GO" id="GO:0005886">
    <property type="term" value="C:plasma membrane"/>
    <property type="evidence" value="ECO:0007669"/>
    <property type="project" value="TreeGrafter"/>
</dbReference>
<dbReference type="GO" id="GO:0042910">
    <property type="term" value="F:xenobiotic transmembrane transporter activity"/>
    <property type="evidence" value="ECO:0007669"/>
    <property type="project" value="InterPro"/>
</dbReference>
<feature type="transmembrane region" description="Helical" evidence="2">
    <location>
        <begin position="96"/>
        <end position="121"/>
    </location>
</feature>
<feature type="transmembrane region" description="Helical" evidence="2">
    <location>
        <begin position="239"/>
        <end position="265"/>
    </location>
</feature>